<dbReference type="Proteomes" id="UP000198373">
    <property type="component" value="Unassembled WGS sequence"/>
</dbReference>
<accession>A0A239E375</accession>
<sequence length="381" mass="42505">MRDPAAAWRHGWSVPVTVDHDLLLRWCSERSSGSLTAFREAHDWLREERGAGEPAGPDPRSEQDRWMWSLQSLQALGHLEVDWRKRRWHVAPPVVTTLTDGGGFALLCGARPAALVRRLDNLVDDPDPRLQAIAAEVVFDVPVSQRGGPALRLLQAPAAEDARELCALLGISFVDRTADQLVQVLPDLNGLLQPGQCVDLPGGVAPAKMSDGVQKPLFFGIDQDFGEAGAYEVRLYDAPRYFYRHSPGRVFEAERGAIVWAELRRTERHALRYDAERRTLLVPPRLRLPSLYDRAATLRSGLLPQLEKVTVPTRPGSTHVQTLLLLRYVNIDLLFAERLASLLNQPLQRLNVASRQAADHPPPTRGAMFLAPADRPTLERN</sequence>
<feature type="region of interest" description="Disordered" evidence="1">
    <location>
        <begin position="354"/>
        <end position="381"/>
    </location>
</feature>
<keyword evidence="3" id="KW-1185">Reference proteome</keyword>
<organism evidence="2 3">
    <name type="scientific">Geodermatophilus pulveris</name>
    <dbReference type="NCBI Taxonomy" id="1564159"/>
    <lineage>
        <taxon>Bacteria</taxon>
        <taxon>Bacillati</taxon>
        <taxon>Actinomycetota</taxon>
        <taxon>Actinomycetes</taxon>
        <taxon>Geodermatophilales</taxon>
        <taxon>Geodermatophilaceae</taxon>
        <taxon>Geodermatophilus</taxon>
    </lineage>
</organism>
<name>A0A239E375_9ACTN</name>
<dbReference type="EMBL" id="FZOO01000003">
    <property type="protein sequence ID" value="SNS38939.1"/>
    <property type="molecule type" value="Genomic_DNA"/>
</dbReference>
<protein>
    <submittedName>
        <fullName evidence="2">Uncharacterized protein</fullName>
    </submittedName>
</protein>
<evidence type="ECO:0000256" key="1">
    <source>
        <dbReference type="SAM" id="MobiDB-lite"/>
    </source>
</evidence>
<evidence type="ECO:0000313" key="2">
    <source>
        <dbReference type="EMBL" id="SNS38939.1"/>
    </source>
</evidence>
<dbReference type="AlphaFoldDB" id="A0A239E375"/>
<gene>
    <name evidence="2" type="ORF">SAMN06893096_103498</name>
</gene>
<reference evidence="3" key="1">
    <citation type="submission" date="2017-06" db="EMBL/GenBank/DDBJ databases">
        <authorList>
            <person name="Varghese N."/>
            <person name="Submissions S."/>
        </authorList>
    </citation>
    <scope>NUCLEOTIDE SEQUENCE [LARGE SCALE GENOMIC DNA]</scope>
    <source>
        <strain evidence="3">DSM 46839</strain>
    </source>
</reference>
<proteinExistence type="predicted"/>
<evidence type="ECO:0000313" key="3">
    <source>
        <dbReference type="Proteomes" id="UP000198373"/>
    </source>
</evidence>